<reference evidence="2" key="1">
    <citation type="journal article" date="2014" name="Front. Microbiol.">
        <title>High frequency of phylogenetically diverse reductive dehalogenase-homologous genes in deep subseafloor sedimentary metagenomes.</title>
        <authorList>
            <person name="Kawai M."/>
            <person name="Futagami T."/>
            <person name="Toyoda A."/>
            <person name="Takaki Y."/>
            <person name="Nishi S."/>
            <person name="Hori S."/>
            <person name="Arai W."/>
            <person name="Tsubouchi T."/>
            <person name="Morono Y."/>
            <person name="Uchiyama I."/>
            <person name="Ito T."/>
            <person name="Fujiyama A."/>
            <person name="Inagaki F."/>
            <person name="Takami H."/>
        </authorList>
    </citation>
    <scope>NUCLEOTIDE SEQUENCE</scope>
    <source>
        <strain evidence="2">Expedition CK06-06</strain>
    </source>
</reference>
<sequence>RENAEVIQNLGVKAREVRALGGGNKSKLWRQIQADVMGRRILKVVPEEGAAWGAVIW</sequence>
<accession>X1UFL0</accession>
<dbReference type="InterPro" id="IPR018485">
    <property type="entry name" value="FGGY_C"/>
</dbReference>
<evidence type="ECO:0000259" key="1">
    <source>
        <dbReference type="Pfam" id="PF02782"/>
    </source>
</evidence>
<feature type="domain" description="Carbohydrate kinase FGGY C-terminal" evidence="1">
    <location>
        <begin position="4"/>
        <end position="56"/>
    </location>
</feature>
<dbReference type="Gene3D" id="3.30.420.40">
    <property type="match status" value="1"/>
</dbReference>
<dbReference type="SUPFAM" id="SSF53067">
    <property type="entry name" value="Actin-like ATPase domain"/>
    <property type="match status" value="1"/>
</dbReference>
<feature type="non-terminal residue" evidence="2">
    <location>
        <position position="1"/>
    </location>
</feature>
<dbReference type="InterPro" id="IPR043129">
    <property type="entry name" value="ATPase_NBD"/>
</dbReference>
<name>X1UFL0_9ZZZZ</name>
<dbReference type="EMBL" id="BARW01042634">
    <property type="protein sequence ID" value="GAJ16293.1"/>
    <property type="molecule type" value="Genomic_DNA"/>
</dbReference>
<dbReference type="AlphaFoldDB" id="X1UFL0"/>
<dbReference type="GO" id="GO:0005975">
    <property type="term" value="P:carbohydrate metabolic process"/>
    <property type="evidence" value="ECO:0007669"/>
    <property type="project" value="InterPro"/>
</dbReference>
<comment type="caution">
    <text evidence="2">The sequence shown here is derived from an EMBL/GenBank/DDBJ whole genome shotgun (WGS) entry which is preliminary data.</text>
</comment>
<gene>
    <name evidence="2" type="ORF">S12H4_63049</name>
</gene>
<dbReference type="GO" id="GO:0016301">
    <property type="term" value="F:kinase activity"/>
    <property type="evidence" value="ECO:0007669"/>
    <property type="project" value="InterPro"/>
</dbReference>
<feature type="non-terminal residue" evidence="2">
    <location>
        <position position="57"/>
    </location>
</feature>
<evidence type="ECO:0000313" key="2">
    <source>
        <dbReference type="EMBL" id="GAJ16293.1"/>
    </source>
</evidence>
<organism evidence="2">
    <name type="scientific">marine sediment metagenome</name>
    <dbReference type="NCBI Taxonomy" id="412755"/>
    <lineage>
        <taxon>unclassified sequences</taxon>
        <taxon>metagenomes</taxon>
        <taxon>ecological metagenomes</taxon>
    </lineage>
</organism>
<dbReference type="Pfam" id="PF02782">
    <property type="entry name" value="FGGY_C"/>
    <property type="match status" value="1"/>
</dbReference>
<proteinExistence type="predicted"/>
<protein>
    <recommendedName>
        <fullName evidence="1">Carbohydrate kinase FGGY C-terminal domain-containing protein</fullName>
    </recommendedName>
</protein>